<gene>
    <name evidence="5" type="ORF">F5X68DRAFT_212496</name>
</gene>
<dbReference type="PROSITE" id="PS50404">
    <property type="entry name" value="GST_NTER"/>
    <property type="match status" value="1"/>
</dbReference>
<evidence type="ECO:0000259" key="4">
    <source>
        <dbReference type="PROSITE" id="PS50405"/>
    </source>
</evidence>
<dbReference type="InterPro" id="IPR005442">
    <property type="entry name" value="GST_omega"/>
</dbReference>
<dbReference type="Proteomes" id="UP000770015">
    <property type="component" value="Unassembled WGS sequence"/>
</dbReference>
<evidence type="ECO:0000313" key="5">
    <source>
        <dbReference type="EMBL" id="KAH6680039.1"/>
    </source>
</evidence>
<dbReference type="InterPro" id="IPR040079">
    <property type="entry name" value="Glutathione_S-Trfase"/>
</dbReference>
<comment type="caution">
    <text evidence="5">The sequence shown here is derived from an EMBL/GenBank/DDBJ whole genome shotgun (WGS) entry which is preliminary data.</text>
</comment>
<keyword evidence="6" id="KW-1185">Reference proteome</keyword>
<reference evidence="5" key="1">
    <citation type="journal article" date="2021" name="Nat. Commun.">
        <title>Genetic determinants of endophytism in the Arabidopsis root mycobiome.</title>
        <authorList>
            <person name="Mesny F."/>
            <person name="Miyauchi S."/>
            <person name="Thiergart T."/>
            <person name="Pickel B."/>
            <person name="Atanasova L."/>
            <person name="Karlsson M."/>
            <person name="Huettel B."/>
            <person name="Barry K.W."/>
            <person name="Haridas S."/>
            <person name="Chen C."/>
            <person name="Bauer D."/>
            <person name="Andreopoulos W."/>
            <person name="Pangilinan J."/>
            <person name="LaButti K."/>
            <person name="Riley R."/>
            <person name="Lipzen A."/>
            <person name="Clum A."/>
            <person name="Drula E."/>
            <person name="Henrissat B."/>
            <person name="Kohler A."/>
            <person name="Grigoriev I.V."/>
            <person name="Martin F.M."/>
            <person name="Hacquard S."/>
        </authorList>
    </citation>
    <scope>NUCLEOTIDE SEQUENCE</scope>
    <source>
        <strain evidence="5">MPI-SDFR-AT-0117</strain>
    </source>
</reference>
<dbReference type="InterPro" id="IPR036249">
    <property type="entry name" value="Thioredoxin-like_sf"/>
</dbReference>
<feature type="domain" description="GST N-terminal" evidence="3">
    <location>
        <begin position="27"/>
        <end position="112"/>
    </location>
</feature>
<keyword evidence="2" id="KW-0560">Oxidoreductase</keyword>
<evidence type="ECO:0000256" key="2">
    <source>
        <dbReference type="ARBA" id="ARBA00023002"/>
    </source>
</evidence>
<dbReference type="Gene3D" id="3.40.30.10">
    <property type="entry name" value="Glutaredoxin"/>
    <property type="match status" value="1"/>
</dbReference>
<dbReference type="EMBL" id="JAGSXJ010000020">
    <property type="protein sequence ID" value="KAH6680039.1"/>
    <property type="molecule type" value="Genomic_DNA"/>
</dbReference>
<dbReference type="Gene3D" id="1.20.1050.10">
    <property type="match status" value="1"/>
</dbReference>
<dbReference type="InterPro" id="IPR050983">
    <property type="entry name" value="GST_Omega/HSP26"/>
</dbReference>
<dbReference type="InterPro" id="IPR004045">
    <property type="entry name" value="Glutathione_S-Trfase_N"/>
</dbReference>
<dbReference type="SFLD" id="SFLDS00019">
    <property type="entry name" value="Glutathione_Transferase_(cytos"/>
    <property type="match status" value="1"/>
</dbReference>
<name>A0A9P9A7W2_9PEZI</name>
<feature type="domain" description="GST C-terminal" evidence="4">
    <location>
        <begin position="121"/>
        <end position="256"/>
    </location>
</feature>
<dbReference type="InterPro" id="IPR036282">
    <property type="entry name" value="Glutathione-S-Trfase_C_sf"/>
</dbReference>
<dbReference type="OrthoDB" id="4951845at2759"/>
<dbReference type="CDD" id="cd00299">
    <property type="entry name" value="GST_C_family"/>
    <property type="match status" value="1"/>
</dbReference>
<evidence type="ECO:0000313" key="6">
    <source>
        <dbReference type="Proteomes" id="UP000770015"/>
    </source>
</evidence>
<dbReference type="PANTHER" id="PTHR43968:SF13">
    <property type="entry name" value="GLUTATHIONE TRANSFERASE OMEGA-1"/>
    <property type="match status" value="1"/>
</dbReference>
<comment type="similarity">
    <text evidence="1">Belongs to the GST superfamily.</text>
</comment>
<evidence type="ECO:0000259" key="3">
    <source>
        <dbReference type="PROSITE" id="PS50404"/>
    </source>
</evidence>
<dbReference type="PRINTS" id="PR01625">
    <property type="entry name" value="GSTRNSFRASEO"/>
</dbReference>
<dbReference type="Pfam" id="PF13409">
    <property type="entry name" value="GST_N_2"/>
    <property type="match status" value="1"/>
</dbReference>
<evidence type="ECO:0000256" key="1">
    <source>
        <dbReference type="ARBA" id="ARBA00007409"/>
    </source>
</evidence>
<dbReference type="PROSITE" id="PS50405">
    <property type="entry name" value="GST_CTER"/>
    <property type="match status" value="1"/>
</dbReference>
<dbReference type="AlphaFoldDB" id="A0A9P9A7W2"/>
<dbReference type="SUPFAM" id="SSF52833">
    <property type="entry name" value="Thioredoxin-like"/>
    <property type="match status" value="1"/>
</dbReference>
<sequence length="280" mass="32068">MSRVDTSIAAHATGAAADLVAQHSEEQPLKFYGGWFCPFVQRSWLVLHEKKISYQYIEINPYKKEPSFLELNPRGLVPTLAVPASPNSSNRKALYDSTIISEYLDEAFTEEQHGPRLLPDDAYDRARCRLWIDHINTRIVPAFYKFIQHTPEKPYSIEDVRGEFLGHIKTLVKEMNPEGPWFLGERFSLVDIAVAPWAMRLFLLDHYKPGGLGLPDANGTDEDDKVWQRWSQWFKAISDRQSVKDTLSTKESYIDIYKRYAEDKTNSLVGQATRAGGKMP</sequence>
<dbReference type="SFLD" id="SFLDG00358">
    <property type="entry name" value="Main_(cytGST)"/>
    <property type="match status" value="1"/>
</dbReference>
<dbReference type="GO" id="GO:0004364">
    <property type="term" value="F:glutathione transferase activity"/>
    <property type="evidence" value="ECO:0007669"/>
    <property type="project" value="InterPro"/>
</dbReference>
<protein>
    <submittedName>
        <fullName evidence="5">Glutathione S-transferase</fullName>
    </submittedName>
</protein>
<dbReference type="Pfam" id="PF13410">
    <property type="entry name" value="GST_C_2"/>
    <property type="match status" value="1"/>
</dbReference>
<accession>A0A9P9A7W2</accession>
<dbReference type="GO" id="GO:0045174">
    <property type="term" value="F:glutathione dehydrogenase (ascorbate) activity"/>
    <property type="evidence" value="ECO:0007669"/>
    <property type="project" value="UniProtKB-ARBA"/>
</dbReference>
<dbReference type="SUPFAM" id="SSF47616">
    <property type="entry name" value="GST C-terminal domain-like"/>
    <property type="match status" value="1"/>
</dbReference>
<dbReference type="PANTHER" id="PTHR43968">
    <property type="match status" value="1"/>
</dbReference>
<proteinExistence type="inferred from homology"/>
<organism evidence="5 6">
    <name type="scientific">Plectosphaerella plurivora</name>
    <dbReference type="NCBI Taxonomy" id="936078"/>
    <lineage>
        <taxon>Eukaryota</taxon>
        <taxon>Fungi</taxon>
        <taxon>Dikarya</taxon>
        <taxon>Ascomycota</taxon>
        <taxon>Pezizomycotina</taxon>
        <taxon>Sordariomycetes</taxon>
        <taxon>Hypocreomycetidae</taxon>
        <taxon>Glomerellales</taxon>
        <taxon>Plectosphaerellaceae</taxon>
        <taxon>Plectosphaerella</taxon>
    </lineage>
</organism>
<dbReference type="GO" id="GO:0005737">
    <property type="term" value="C:cytoplasm"/>
    <property type="evidence" value="ECO:0007669"/>
    <property type="project" value="InterPro"/>
</dbReference>
<dbReference type="InterPro" id="IPR010987">
    <property type="entry name" value="Glutathione-S-Trfase_C-like"/>
</dbReference>